<evidence type="ECO:0000256" key="1">
    <source>
        <dbReference type="ARBA" id="ARBA00022737"/>
    </source>
</evidence>
<gene>
    <name evidence="2" type="ORF">M0R45_026528</name>
</gene>
<dbReference type="GO" id="GO:0003723">
    <property type="term" value="F:RNA binding"/>
    <property type="evidence" value="ECO:0007669"/>
    <property type="project" value="InterPro"/>
</dbReference>
<dbReference type="InterPro" id="IPR046848">
    <property type="entry name" value="E_motif"/>
</dbReference>
<keyword evidence="3" id="KW-1185">Reference proteome</keyword>
<dbReference type="InterPro" id="IPR046960">
    <property type="entry name" value="PPR_At4g14850-like_plant"/>
</dbReference>
<keyword evidence="1" id="KW-0677">Repeat</keyword>
<evidence type="ECO:0008006" key="4">
    <source>
        <dbReference type="Google" id="ProtNLM"/>
    </source>
</evidence>
<dbReference type="GO" id="GO:0009451">
    <property type="term" value="P:RNA modification"/>
    <property type="evidence" value="ECO:0007669"/>
    <property type="project" value="InterPro"/>
</dbReference>
<dbReference type="Gene3D" id="1.25.40.10">
    <property type="entry name" value="Tetratricopeptide repeat domain"/>
    <property type="match status" value="1"/>
</dbReference>
<evidence type="ECO:0000313" key="3">
    <source>
        <dbReference type="Proteomes" id="UP001457282"/>
    </source>
</evidence>
<dbReference type="PANTHER" id="PTHR47926">
    <property type="entry name" value="PENTATRICOPEPTIDE REPEAT-CONTAINING PROTEIN"/>
    <property type="match status" value="1"/>
</dbReference>
<dbReference type="InterPro" id="IPR011990">
    <property type="entry name" value="TPR-like_helical_dom_sf"/>
</dbReference>
<sequence>MLDNGILPDHVTFLGVLSACVHAGIVDDGILYFHRMTKEYGIPAWSEHYALMVDLFGRAGRLHEAFETIKSMPFSPGSGVWGTLLGACRVHGNIELAEEASRHLFDLEPQNSGYYMLLANIYADSGQWENVRKVRNLMTERGVQKIPGYSWIEVNNKTHVFVAADRSHPQSAKLHSLLNILLLELRKEGYNPQPYLPIFGSQAI</sequence>
<dbReference type="AlphaFoldDB" id="A0AAW1WYE9"/>
<dbReference type="PANTHER" id="PTHR47926:SF357">
    <property type="entry name" value="PENTATRICOPEPTIDE REPEAT-CONTAINING PROTEIN"/>
    <property type="match status" value="1"/>
</dbReference>
<dbReference type="Proteomes" id="UP001457282">
    <property type="component" value="Unassembled WGS sequence"/>
</dbReference>
<dbReference type="InterPro" id="IPR002885">
    <property type="entry name" value="PPR_rpt"/>
</dbReference>
<reference evidence="2 3" key="1">
    <citation type="journal article" date="2023" name="G3 (Bethesda)">
        <title>A chromosome-length genome assembly and annotation of blackberry (Rubus argutus, cv. 'Hillquist').</title>
        <authorList>
            <person name="Bruna T."/>
            <person name="Aryal R."/>
            <person name="Dudchenko O."/>
            <person name="Sargent D.J."/>
            <person name="Mead D."/>
            <person name="Buti M."/>
            <person name="Cavallini A."/>
            <person name="Hytonen T."/>
            <person name="Andres J."/>
            <person name="Pham M."/>
            <person name="Weisz D."/>
            <person name="Mascagni F."/>
            <person name="Usai G."/>
            <person name="Natali L."/>
            <person name="Bassil N."/>
            <person name="Fernandez G.E."/>
            <person name="Lomsadze A."/>
            <person name="Armour M."/>
            <person name="Olukolu B."/>
            <person name="Poorten T."/>
            <person name="Britton C."/>
            <person name="Davik J."/>
            <person name="Ashrafi H."/>
            <person name="Aiden E.L."/>
            <person name="Borodovsky M."/>
            <person name="Worthington M."/>
        </authorList>
    </citation>
    <scope>NUCLEOTIDE SEQUENCE [LARGE SCALE GENOMIC DNA]</scope>
    <source>
        <strain evidence="2">PI 553951</strain>
    </source>
</reference>
<dbReference type="EMBL" id="JBEDUW010000005">
    <property type="protein sequence ID" value="KAK9929427.1"/>
    <property type="molecule type" value="Genomic_DNA"/>
</dbReference>
<comment type="caution">
    <text evidence="2">The sequence shown here is derived from an EMBL/GenBank/DDBJ whole genome shotgun (WGS) entry which is preliminary data.</text>
</comment>
<evidence type="ECO:0000313" key="2">
    <source>
        <dbReference type="EMBL" id="KAK9929427.1"/>
    </source>
</evidence>
<dbReference type="Pfam" id="PF01535">
    <property type="entry name" value="PPR"/>
    <property type="match status" value="2"/>
</dbReference>
<name>A0AAW1WYE9_RUBAR</name>
<dbReference type="SUPFAM" id="SSF48452">
    <property type="entry name" value="TPR-like"/>
    <property type="match status" value="1"/>
</dbReference>
<dbReference type="Pfam" id="PF20431">
    <property type="entry name" value="E_motif"/>
    <property type="match status" value="1"/>
</dbReference>
<dbReference type="FunFam" id="1.25.40.10:FF:001372">
    <property type="entry name" value="Pentatricopeptide repeat-containing protein At4g21300"/>
    <property type="match status" value="1"/>
</dbReference>
<organism evidence="2 3">
    <name type="scientific">Rubus argutus</name>
    <name type="common">Southern blackberry</name>
    <dbReference type="NCBI Taxonomy" id="59490"/>
    <lineage>
        <taxon>Eukaryota</taxon>
        <taxon>Viridiplantae</taxon>
        <taxon>Streptophyta</taxon>
        <taxon>Embryophyta</taxon>
        <taxon>Tracheophyta</taxon>
        <taxon>Spermatophyta</taxon>
        <taxon>Magnoliopsida</taxon>
        <taxon>eudicotyledons</taxon>
        <taxon>Gunneridae</taxon>
        <taxon>Pentapetalae</taxon>
        <taxon>rosids</taxon>
        <taxon>fabids</taxon>
        <taxon>Rosales</taxon>
        <taxon>Rosaceae</taxon>
        <taxon>Rosoideae</taxon>
        <taxon>Rosoideae incertae sedis</taxon>
        <taxon>Rubus</taxon>
    </lineage>
</organism>
<accession>A0AAW1WYE9</accession>
<protein>
    <recommendedName>
        <fullName evidence="4">Pentatricopeptide repeat-containing protein</fullName>
    </recommendedName>
</protein>
<proteinExistence type="predicted"/>